<gene>
    <name evidence="1" type="ORF">BHM03_00004984</name>
</gene>
<protein>
    <submittedName>
        <fullName evidence="1">Uncharacterized protein</fullName>
    </submittedName>
</protein>
<dbReference type="EMBL" id="KV875530">
    <property type="protein sequence ID" value="RZR71418.1"/>
    <property type="molecule type" value="Genomic_DNA"/>
</dbReference>
<dbReference type="Proteomes" id="UP000290560">
    <property type="component" value="Unassembled WGS sequence"/>
</dbReference>
<sequence>MLARASHCASSENMNRRIKMSLGLKALQHQAKQFWRSASVVLMTMAKLLGHDRWASKTIKLITCNSWHNKILFSAVKRSKYYTIRYVNNPDIPHTFRVKIFRT</sequence>
<reference evidence="1" key="1">
    <citation type="journal article" date="2018" name="Data Brief">
        <title>Genome sequence data from 17 accessions of Ensete ventricosum, a staple food crop for millions in Ethiopia.</title>
        <authorList>
            <person name="Yemataw Z."/>
            <person name="Muzemil S."/>
            <person name="Ambachew D."/>
            <person name="Tripathi L."/>
            <person name="Tesfaye K."/>
            <person name="Chala A."/>
            <person name="Farbos A."/>
            <person name="O'Neill P."/>
            <person name="Moore K."/>
            <person name="Grant M."/>
            <person name="Studholme D.J."/>
        </authorList>
    </citation>
    <scope>NUCLEOTIDE SEQUENCE [LARGE SCALE GENOMIC DNA]</scope>
    <source>
        <tissue evidence="1">Leaf</tissue>
    </source>
</reference>
<proteinExistence type="predicted"/>
<dbReference type="AlphaFoldDB" id="A0A444EZ80"/>
<accession>A0A444EZ80</accession>
<evidence type="ECO:0000313" key="1">
    <source>
        <dbReference type="EMBL" id="RZR71418.1"/>
    </source>
</evidence>
<organism evidence="1">
    <name type="scientific">Ensete ventricosum</name>
    <name type="common">Abyssinian banana</name>
    <name type="synonym">Musa ensete</name>
    <dbReference type="NCBI Taxonomy" id="4639"/>
    <lineage>
        <taxon>Eukaryota</taxon>
        <taxon>Viridiplantae</taxon>
        <taxon>Streptophyta</taxon>
        <taxon>Embryophyta</taxon>
        <taxon>Tracheophyta</taxon>
        <taxon>Spermatophyta</taxon>
        <taxon>Magnoliopsida</taxon>
        <taxon>Liliopsida</taxon>
        <taxon>Zingiberales</taxon>
        <taxon>Musaceae</taxon>
        <taxon>Ensete</taxon>
    </lineage>
</organism>
<name>A0A444EZ80_ENSVE</name>